<evidence type="ECO:0000256" key="1">
    <source>
        <dbReference type="SAM" id="Phobius"/>
    </source>
</evidence>
<sequence length="120" mass="13644">MDYVVKNQNLVKQHMECINAYILLSTSIINAFVLMDILNKTKCIKIVESINNVNNLLNGNNNDQIQLLDQQIENLGNTVVVIDQSIMSNITEIKNAIVQNISKQGQKNTMKKKTKPMLRE</sequence>
<comment type="caution">
    <text evidence="2">The sequence shown here is derived from an EMBL/GenBank/DDBJ whole genome shotgun (WGS) entry which is preliminary data.</text>
</comment>
<proteinExistence type="predicted"/>
<dbReference type="Proteomes" id="UP001642409">
    <property type="component" value="Unassembled WGS sequence"/>
</dbReference>
<reference evidence="2" key="1">
    <citation type="submission" date="2023-06" db="EMBL/GenBank/DDBJ databases">
        <authorList>
            <person name="Kurt Z."/>
        </authorList>
    </citation>
    <scope>NUCLEOTIDE SEQUENCE</scope>
</reference>
<feature type="transmembrane region" description="Helical" evidence="1">
    <location>
        <begin position="20"/>
        <end position="38"/>
    </location>
</feature>
<keyword evidence="4" id="KW-1185">Reference proteome</keyword>
<keyword evidence="1" id="KW-1133">Transmembrane helix</keyword>
<keyword evidence="1" id="KW-0812">Transmembrane</keyword>
<organism evidence="2">
    <name type="scientific">Hexamita inflata</name>
    <dbReference type="NCBI Taxonomy" id="28002"/>
    <lineage>
        <taxon>Eukaryota</taxon>
        <taxon>Metamonada</taxon>
        <taxon>Diplomonadida</taxon>
        <taxon>Hexamitidae</taxon>
        <taxon>Hexamitinae</taxon>
        <taxon>Hexamita</taxon>
    </lineage>
</organism>
<protein>
    <submittedName>
        <fullName evidence="3">Hypothetical_protein</fullName>
    </submittedName>
</protein>
<keyword evidence="1" id="KW-0472">Membrane</keyword>
<reference evidence="3 4" key="2">
    <citation type="submission" date="2024-07" db="EMBL/GenBank/DDBJ databases">
        <authorList>
            <person name="Akdeniz Z."/>
        </authorList>
    </citation>
    <scope>NUCLEOTIDE SEQUENCE [LARGE SCALE GENOMIC DNA]</scope>
</reference>
<dbReference type="AlphaFoldDB" id="A0AA86RJD0"/>
<dbReference type="EMBL" id="CATOUU010001179">
    <property type="protein sequence ID" value="CAI9977692.1"/>
    <property type="molecule type" value="Genomic_DNA"/>
</dbReference>
<dbReference type="EMBL" id="CAXDID020000108">
    <property type="protein sequence ID" value="CAL6028985.1"/>
    <property type="molecule type" value="Genomic_DNA"/>
</dbReference>
<gene>
    <name evidence="3" type="ORF">HINF_LOCUS32074</name>
    <name evidence="2" type="ORF">HINF_LOCUS65337</name>
</gene>
<name>A0AA86RJD0_9EUKA</name>
<evidence type="ECO:0000313" key="2">
    <source>
        <dbReference type="EMBL" id="CAI9977692.1"/>
    </source>
</evidence>
<evidence type="ECO:0000313" key="3">
    <source>
        <dbReference type="EMBL" id="CAL6028985.1"/>
    </source>
</evidence>
<accession>A0AA86RJD0</accession>
<evidence type="ECO:0000313" key="4">
    <source>
        <dbReference type="Proteomes" id="UP001642409"/>
    </source>
</evidence>